<feature type="region of interest" description="Disordered" evidence="1">
    <location>
        <begin position="1"/>
        <end position="20"/>
    </location>
</feature>
<sequence length="96" mass="10480">MTSGSTGWVGDDPKEAHPPARHRRIVGVRCYEQAMSIQCRDCLAGLEHCHGTVVHHVRYRAECTDDGCTTPEIAHTFSIDCESIGCPCGRDIALAI</sequence>
<name>A0ABM7HSJ4_MYCME</name>
<proteinExistence type="predicted"/>
<evidence type="ECO:0000313" key="3">
    <source>
        <dbReference type="Proteomes" id="UP000465622"/>
    </source>
</evidence>
<keyword evidence="3" id="KW-1185">Reference proteome</keyword>
<dbReference type="EMBL" id="AP022567">
    <property type="protein sequence ID" value="BBX33530.1"/>
    <property type="molecule type" value="Genomic_DNA"/>
</dbReference>
<dbReference type="Proteomes" id="UP000465622">
    <property type="component" value="Chromosome"/>
</dbReference>
<accession>A0ABM7HSJ4</accession>
<evidence type="ECO:0000256" key="1">
    <source>
        <dbReference type="SAM" id="MobiDB-lite"/>
    </source>
</evidence>
<gene>
    <name evidence="2" type="ORF">MMAGJ_28120</name>
</gene>
<reference evidence="2 3" key="1">
    <citation type="journal article" date="2019" name="Emerg. Microbes Infect.">
        <title>Comprehensive subspecies identification of 175 nontuberculous mycobacteria species based on 7547 genomic profiles.</title>
        <authorList>
            <person name="Matsumoto Y."/>
            <person name="Kinjo T."/>
            <person name="Motooka D."/>
            <person name="Nabeya D."/>
            <person name="Jung N."/>
            <person name="Uechi K."/>
            <person name="Horii T."/>
            <person name="Iida T."/>
            <person name="Fujita J."/>
            <person name="Nakamura S."/>
        </authorList>
    </citation>
    <scope>NUCLEOTIDE SEQUENCE [LARGE SCALE GENOMIC DNA]</scope>
    <source>
        <strain evidence="2 3">JCM 12375</strain>
    </source>
</reference>
<protein>
    <recommendedName>
        <fullName evidence="4">C2H2-type domain-containing protein</fullName>
    </recommendedName>
</protein>
<evidence type="ECO:0000313" key="2">
    <source>
        <dbReference type="EMBL" id="BBX33530.1"/>
    </source>
</evidence>
<evidence type="ECO:0008006" key="4">
    <source>
        <dbReference type="Google" id="ProtNLM"/>
    </source>
</evidence>
<organism evidence="2 3">
    <name type="scientific">Mycolicibacterium mageritense</name>
    <name type="common">Mycobacterium mageritense</name>
    <dbReference type="NCBI Taxonomy" id="53462"/>
    <lineage>
        <taxon>Bacteria</taxon>
        <taxon>Bacillati</taxon>
        <taxon>Actinomycetota</taxon>
        <taxon>Actinomycetes</taxon>
        <taxon>Mycobacteriales</taxon>
        <taxon>Mycobacteriaceae</taxon>
        <taxon>Mycolicibacterium</taxon>
    </lineage>
</organism>